<dbReference type="RefSeq" id="XP_020995918.1">
    <property type="nucleotide sequence ID" value="XM_021140259.2"/>
</dbReference>
<sequence length="138" mass="15747">MSHAREPSSSKVKDARERGRSRAAAAIQPASPLLSLSLPPQARRRHKLITLCHRRKLVFLLRPSTPPRRELVSGQVQCVGCLLKKILQVIELRVSHQAESIKNVKLTLYVHCFPSNYLSDWNYRNPACLLSLVQFLRE</sequence>
<dbReference type="Proteomes" id="UP000515211">
    <property type="component" value="Chromosome 4"/>
</dbReference>
<proteinExistence type="predicted"/>
<gene>
    <name evidence="3 4" type="primary">LOC107483805</name>
</gene>
<evidence type="ECO:0000313" key="2">
    <source>
        <dbReference type="Proteomes" id="UP000515211"/>
    </source>
</evidence>
<evidence type="ECO:0000313" key="3">
    <source>
        <dbReference type="RefSeq" id="XP_020995918.1"/>
    </source>
</evidence>
<dbReference type="KEGG" id="adu:107483805"/>
<dbReference type="GeneID" id="107483805"/>
<feature type="compositionally biased region" description="Basic and acidic residues" evidence="1">
    <location>
        <begin position="1"/>
        <end position="20"/>
    </location>
</feature>
<organism evidence="2 3">
    <name type="scientific">Arachis duranensis</name>
    <name type="common">Wild peanut</name>
    <dbReference type="NCBI Taxonomy" id="130453"/>
    <lineage>
        <taxon>Eukaryota</taxon>
        <taxon>Viridiplantae</taxon>
        <taxon>Streptophyta</taxon>
        <taxon>Embryophyta</taxon>
        <taxon>Tracheophyta</taxon>
        <taxon>Spermatophyta</taxon>
        <taxon>Magnoliopsida</taxon>
        <taxon>eudicotyledons</taxon>
        <taxon>Gunneridae</taxon>
        <taxon>Pentapetalae</taxon>
        <taxon>rosids</taxon>
        <taxon>fabids</taxon>
        <taxon>Fabales</taxon>
        <taxon>Fabaceae</taxon>
        <taxon>Papilionoideae</taxon>
        <taxon>50 kb inversion clade</taxon>
        <taxon>dalbergioids sensu lato</taxon>
        <taxon>Dalbergieae</taxon>
        <taxon>Pterocarpus clade</taxon>
        <taxon>Arachis</taxon>
    </lineage>
</organism>
<reference evidence="2" key="1">
    <citation type="journal article" date="2016" name="Nat. Genet.">
        <title>The genome sequences of Arachis duranensis and Arachis ipaensis, the diploid ancestors of cultivated peanut.</title>
        <authorList>
            <person name="Bertioli D.J."/>
            <person name="Cannon S.B."/>
            <person name="Froenicke L."/>
            <person name="Huang G."/>
            <person name="Farmer A.D."/>
            <person name="Cannon E.K."/>
            <person name="Liu X."/>
            <person name="Gao D."/>
            <person name="Clevenger J."/>
            <person name="Dash S."/>
            <person name="Ren L."/>
            <person name="Moretzsohn M.C."/>
            <person name="Shirasawa K."/>
            <person name="Huang W."/>
            <person name="Vidigal B."/>
            <person name="Abernathy B."/>
            <person name="Chu Y."/>
            <person name="Niederhuth C.E."/>
            <person name="Umale P."/>
            <person name="Araujo A.C."/>
            <person name="Kozik A."/>
            <person name="Kim K.D."/>
            <person name="Burow M.D."/>
            <person name="Varshney R.K."/>
            <person name="Wang X."/>
            <person name="Zhang X."/>
            <person name="Barkley N."/>
            <person name="Guimaraes P.M."/>
            <person name="Isobe S."/>
            <person name="Guo B."/>
            <person name="Liao B."/>
            <person name="Stalker H.T."/>
            <person name="Schmitz R.J."/>
            <person name="Scheffler B.E."/>
            <person name="Leal-Bertioli S.C."/>
            <person name="Xun X."/>
            <person name="Jackson S.A."/>
            <person name="Michelmore R."/>
            <person name="Ozias-Akins P."/>
        </authorList>
    </citation>
    <scope>NUCLEOTIDE SEQUENCE [LARGE SCALE GENOMIC DNA]</scope>
    <source>
        <strain evidence="2">cv. V14167</strain>
    </source>
</reference>
<dbReference type="RefSeq" id="XP_020995919.1">
    <property type="nucleotide sequence ID" value="XM_021140260.2"/>
</dbReference>
<protein>
    <submittedName>
        <fullName evidence="3 4">Uncharacterized protein LOC107483805 isoform X1</fullName>
    </submittedName>
</protein>
<feature type="region of interest" description="Disordered" evidence="1">
    <location>
        <begin position="1"/>
        <end position="26"/>
    </location>
</feature>
<reference evidence="3 4" key="2">
    <citation type="submission" date="2025-04" db="UniProtKB">
        <authorList>
            <consortium name="RefSeq"/>
        </authorList>
    </citation>
    <scope>IDENTIFICATION</scope>
    <source>
        <tissue evidence="3 4">Whole plant</tissue>
    </source>
</reference>
<keyword evidence="2" id="KW-1185">Reference proteome</keyword>
<evidence type="ECO:0000256" key="1">
    <source>
        <dbReference type="SAM" id="MobiDB-lite"/>
    </source>
</evidence>
<accession>A0A6P5NLI4</accession>
<dbReference type="AlphaFoldDB" id="A0A6P5NLI4"/>
<evidence type="ECO:0000313" key="4">
    <source>
        <dbReference type="RefSeq" id="XP_020995919.1"/>
    </source>
</evidence>
<name>A0A6P5NLI4_ARADU</name>